<evidence type="ECO:0000313" key="3">
    <source>
        <dbReference type="Proteomes" id="UP000297245"/>
    </source>
</evidence>
<protein>
    <recommendedName>
        <fullName evidence="4">Aprataxin and PNK-like factor PBZ domain-containing protein</fullName>
    </recommendedName>
</protein>
<evidence type="ECO:0000313" key="2">
    <source>
        <dbReference type="EMBL" id="THV03001.1"/>
    </source>
</evidence>
<evidence type="ECO:0000256" key="1">
    <source>
        <dbReference type="SAM" id="MobiDB-lite"/>
    </source>
</evidence>
<feature type="compositionally biased region" description="Acidic residues" evidence="1">
    <location>
        <begin position="112"/>
        <end position="123"/>
    </location>
</feature>
<proteinExistence type="predicted"/>
<evidence type="ECO:0008006" key="4">
    <source>
        <dbReference type="Google" id="ProtNLM"/>
    </source>
</evidence>
<accession>A0A4S8MK88</accession>
<sequence length="492" mass="56918">MRNFSGLPLDDDIIDRVLQFCPTFETLRSAILTSKSFYNVYQAHPRSLLRAVAYNVTGPTLPQALRVVRYRSPEGARNDINGGVANETSGSQTKSDPGNEVPATKSHSDSGSETESDSDEDNEGDGKTPKLVECDEDDEETDEKTPITPEEVHQLCHDAKIVGFFEDLFSLRHKNRRFKTSQLTPTESYRFRRAMYRIMFYSRVFSAEKYEDFSDDDEAPAEELMKVRRARKKFFRSFFSDEILQMYAVSSFLVEMVHWANEVFTLDIEDEESALAIGLEWIYNSMQEDVLHVGEDYELMELSSNPFTQNYLSSSISAILEERNAKLPDRKDSSIWRVVLDSIDGEQDPCDQCKIPTGFDLLGPSTYDFIYASRPHQDNLSYFLKGKLSRVDRSCLYKNSDAARYPKIMETIFNDDIKRPEFSTWKKEDWLCKNCMENYLREHLHLWLLDLKKQEGETIPEDCWYGYNCRTMTHNLQHAQKLNHLCAPSRGT</sequence>
<name>A0A4S8MK88_DENBC</name>
<reference evidence="2 3" key="1">
    <citation type="journal article" date="2019" name="Nat. Ecol. Evol.">
        <title>Megaphylogeny resolves global patterns of mushroom evolution.</title>
        <authorList>
            <person name="Varga T."/>
            <person name="Krizsan K."/>
            <person name="Foldi C."/>
            <person name="Dima B."/>
            <person name="Sanchez-Garcia M."/>
            <person name="Sanchez-Ramirez S."/>
            <person name="Szollosi G.J."/>
            <person name="Szarkandi J.G."/>
            <person name="Papp V."/>
            <person name="Albert L."/>
            <person name="Andreopoulos W."/>
            <person name="Angelini C."/>
            <person name="Antonin V."/>
            <person name="Barry K.W."/>
            <person name="Bougher N.L."/>
            <person name="Buchanan P."/>
            <person name="Buyck B."/>
            <person name="Bense V."/>
            <person name="Catcheside P."/>
            <person name="Chovatia M."/>
            <person name="Cooper J."/>
            <person name="Damon W."/>
            <person name="Desjardin D."/>
            <person name="Finy P."/>
            <person name="Geml J."/>
            <person name="Haridas S."/>
            <person name="Hughes K."/>
            <person name="Justo A."/>
            <person name="Karasinski D."/>
            <person name="Kautmanova I."/>
            <person name="Kiss B."/>
            <person name="Kocsube S."/>
            <person name="Kotiranta H."/>
            <person name="LaButti K.M."/>
            <person name="Lechner B.E."/>
            <person name="Liimatainen K."/>
            <person name="Lipzen A."/>
            <person name="Lukacs Z."/>
            <person name="Mihaltcheva S."/>
            <person name="Morgado L.N."/>
            <person name="Niskanen T."/>
            <person name="Noordeloos M.E."/>
            <person name="Ohm R.A."/>
            <person name="Ortiz-Santana B."/>
            <person name="Ovrebo C."/>
            <person name="Racz N."/>
            <person name="Riley R."/>
            <person name="Savchenko A."/>
            <person name="Shiryaev A."/>
            <person name="Soop K."/>
            <person name="Spirin V."/>
            <person name="Szebenyi C."/>
            <person name="Tomsovsky M."/>
            <person name="Tulloss R.E."/>
            <person name="Uehling J."/>
            <person name="Grigoriev I.V."/>
            <person name="Vagvolgyi C."/>
            <person name="Papp T."/>
            <person name="Martin F.M."/>
            <person name="Miettinen O."/>
            <person name="Hibbett D.S."/>
            <person name="Nagy L.G."/>
        </authorList>
    </citation>
    <scope>NUCLEOTIDE SEQUENCE [LARGE SCALE GENOMIC DNA]</scope>
    <source>
        <strain evidence="2 3">CBS 962.96</strain>
    </source>
</reference>
<dbReference type="OrthoDB" id="2745518at2759"/>
<gene>
    <name evidence="2" type="ORF">K435DRAFT_962671</name>
</gene>
<keyword evidence="3" id="KW-1185">Reference proteome</keyword>
<dbReference type="AlphaFoldDB" id="A0A4S8MK88"/>
<organism evidence="2 3">
    <name type="scientific">Dendrothele bispora (strain CBS 962.96)</name>
    <dbReference type="NCBI Taxonomy" id="1314807"/>
    <lineage>
        <taxon>Eukaryota</taxon>
        <taxon>Fungi</taxon>
        <taxon>Dikarya</taxon>
        <taxon>Basidiomycota</taxon>
        <taxon>Agaricomycotina</taxon>
        <taxon>Agaricomycetes</taxon>
        <taxon>Agaricomycetidae</taxon>
        <taxon>Agaricales</taxon>
        <taxon>Agaricales incertae sedis</taxon>
        <taxon>Dendrothele</taxon>
    </lineage>
</organism>
<feature type="compositionally biased region" description="Polar residues" evidence="1">
    <location>
        <begin position="86"/>
        <end position="96"/>
    </location>
</feature>
<dbReference type="Proteomes" id="UP000297245">
    <property type="component" value="Unassembled WGS sequence"/>
</dbReference>
<dbReference type="EMBL" id="ML179071">
    <property type="protein sequence ID" value="THV03001.1"/>
    <property type="molecule type" value="Genomic_DNA"/>
</dbReference>
<feature type="compositionally biased region" description="Basic and acidic residues" evidence="1">
    <location>
        <begin position="124"/>
        <end position="133"/>
    </location>
</feature>
<feature type="region of interest" description="Disordered" evidence="1">
    <location>
        <begin position="75"/>
        <end position="148"/>
    </location>
</feature>